<feature type="active site" description="Proton acceptor" evidence="1">
    <location>
        <position position="254"/>
    </location>
</feature>
<comment type="caution">
    <text evidence="4">The sequence shown here is derived from an EMBL/GenBank/DDBJ whole genome shotgun (WGS) entry which is preliminary data.</text>
</comment>
<reference evidence="4" key="1">
    <citation type="journal article" date="2021" name="Nat. Commun.">
        <title>Genetic determinants of endophytism in the Arabidopsis root mycobiome.</title>
        <authorList>
            <person name="Mesny F."/>
            <person name="Miyauchi S."/>
            <person name="Thiergart T."/>
            <person name="Pickel B."/>
            <person name="Atanasova L."/>
            <person name="Karlsson M."/>
            <person name="Huettel B."/>
            <person name="Barry K.W."/>
            <person name="Haridas S."/>
            <person name="Chen C."/>
            <person name="Bauer D."/>
            <person name="Andreopoulos W."/>
            <person name="Pangilinan J."/>
            <person name="LaButti K."/>
            <person name="Riley R."/>
            <person name="Lipzen A."/>
            <person name="Clum A."/>
            <person name="Drula E."/>
            <person name="Henrissat B."/>
            <person name="Kohler A."/>
            <person name="Grigoriev I.V."/>
            <person name="Martin F.M."/>
            <person name="Hacquard S."/>
        </authorList>
    </citation>
    <scope>NUCLEOTIDE SEQUENCE</scope>
    <source>
        <strain evidence="4">MPI-SDFR-AT-0073</strain>
    </source>
</reference>
<dbReference type="InterPro" id="IPR000250">
    <property type="entry name" value="Peptidase_G1"/>
</dbReference>
<dbReference type="RefSeq" id="XP_045962778.1">
    <property type="nucleotide sequence ID" value="XM_046106995.1"/>
</dbReference>
<dbReference type="EMBL" id="JAGPXC010000002">
    <property type="protein sequence ID" value="KAH6658544.1"/>
    <property type="molecule type" value="Genomic_DNA"/>
</dbReference>
<sequence>MKLSVAVLNALFVAALAAPAPGSAPRSNTKARLDARRAAARGHQKSHHHDSGSSSSRLPSAFPSALPSGSPSPVRSSAAVSAPSSTAAPTSSSSATASHSTSKQASSDVDYNESWAGSVVTGTGMTGVSATFEVPTPKIPTDGQTSATEHTASVWIGMDGYNCDGGLWQAGVDATIDAQGTSYYAWYEWYPENTVVVDLGDLAAGDSISVNLTSSGEYTSGYIIMENQSTGKTFTKTVTDSDALCGSAVEWIMEDLVVDGSENGLANFGTVTFTDAVGTSKTGSVSPSSGQLLDIQDSAGSALTASSTTSDTVVIVYQ</sequence>
<feature type="region of interest" description="Disordered" evidence="2">
    <location>
        <begin position="19"/>
        <end position="111"/>
    </location>
</feature>
<feature type="chain" id="PRO_5040191289" evidence="3">
    <location>
        <begin position="18"/>
        <end position="318"/>
    </location>
</feature>
<keyword evidence="3" id="KW-0732">Signal</keyword>
<dbReference type="PRINTS" id="PR00977">
    <property type="entry name" value="SCYTLDPTASE"/>
</dbReference>
<dbReference type="Gene3D" id="2.60.120.700">
    <property type="entry name" value="Peptidase G1"/>
    <property type="match status" value="1"/>
</dbReference>
<evidence type="ECO:0000256" key="1">
    <source>
        <dbReference type="PIRSR" id="PIRSR600250-50"/>
    </source>
</evidence>
<evidence type="ECO:0000256" key="3">
    <source>
        <dbReference type="SAM" id="SignalP"/>
    </source>
</evidence>
<feature type="compositionally biased region" description="Basic residues" evidence="2">
    <location>
        <begin position="38"/>
        <end position="48"/>
    </location>
</feature>
<dbReference type="GO" id="GO:0070007">
    <property type="term" value="F:glutamic-type endopeptidase activity"/>
    <property type="evidence" value="ECO:0007669"/>
    <property type="project" value="InterPro"/>
</dbReference>
<feature type="signal peptide" evidence="3">
    <location>
        <begin position="1"/>
        <end position="17"/>
    </location>
</feature>
<dbReference type="PANTHER" id="PTHR37536:SF1">
    <property type="entry name" value="ASPERGILLOPEPSIN, PUTAITVE (AFU_ORTHOLOGUE AFUA_7G01200)"/>
    <property type="match status" value="1"/>
</dbReference>
<gene>
    <name evidence="4" type="ORF">BKA67DRAFT_656732</name>
</gene>
<evidence type="ECO:0000256" key="2">
    <source>
        <dbReference type="SAM" id="MobiDB-lite"/>
    </source>
</evidence>
<dbReference type="AlphaFoldDB" id="A0A9P8UUD7"/>
<accession>A0A9P8UUD7</accession>
<dbReference type="GeneID" id="70135886"/>
<dbReference type="InterPro" id="IPR013320">
    <property type="entry name" value="ConA-like_dom_sf"/>
</dbReference>
<dbReference type="Pfam" id="PF01828">
    <property type="entry name" value="Peptidase_A4"/>
    <property type="match status" value="1"/>
</dbReference>
<name>A0A9P8UUD7_9PEZI</name>
<protein>
    <submittedName>
        <fullName evidence="4">Peptidase A4 family-domain-containing protein</fullName>
    </submittedName>
</protein>
<keyword evidence="5" id="KW-1185">Reference proteome</keyword>
<dbReference type="CDD" id="cd13426">
    <property type="entry name" value="Peptidase_G1"/>
    <property type="match status" value="1"/>
</dbReference>
<dbReference type="InterPro" id="IPR038656">
    <property type="entry name" value="Peptidase_G1_sf"/>
</dbReference>
<dbReference type="Proteomes" id="UP000758603">
    <property type="component" value="Unassembled WGS sequence"/>
</dbReference>
<dbReference type="SUPFAM" id="SSF49899">
    <property type="entry name" value="Concanavalin A-like lectins/glucanases"/>
    <property type="match status" value="1"/>
</dbReference>
<dbReference type="GO" id="GO:0006508">
    <property type="term" value="P:proteolysis"/>
    <property type="evidence" value="ECO:0007669"/>
    <property type="project" value="InterPro"/>
</dbReference>
<feature type="compositionally biased region" description="Low complexity" evidence="2">
    <location>
        <begin position="52"/>
        <end position="107"/>
    </location>
</feature>
<proteinExistence type="predicted"/>
<evidence type="ECO:0000313" key="4">
    <source>
        <dbReference type="EMBL" id="KAH6658544.1"/>
    </source>
</evidence>
<dbReference type="PANTHER" id="PTHR37536">
    <property type="entry name" value="PUTATIVE (AFU_ORTHOLOGUE AFUA_3G02970)-RELATED"/>
    <property type="match status" value="1"/>
</dbReference>
<dbReference type="OrthoDB" id="2862635at2759"/>
<organism evidence="4 5">
    <name type="scientific">Truncatella angustata</name>
    <dbReference type="NCBI Taxonomy" id="152316"/>
    <lineage>
        <taxon>Eukaryota</taxon>
        <taxon>Fungi</taxon>
        <taxon>Dikarya</taxon>
        <taxon>Ascomycota</taxon>
        <taxon>Pezizomycotina</taxon>
        <taxon>Sordariomycetes</taxon>
        <taxon>Xylariomycetidae</taxon>
        <taxon>Amphisphaeriales</taxon>
        <taxon>Sporocadaceae</taxon>
        <taxon>Truncatella</taxon>
    </lineage>
</organism>
<evidence type="ECO:0000313" key="5">
    <source>
        <dbReference type="Proteomes" id="UP000758603"/>
    </source>
</evidence>